<reference evidence="3" key="1">
    <citation type="submission" date="2022-01" db="EMBL/GenBank/DDBJ databases">
        <authorList>
            <person name="Braso-Vives M."/>
        </authorList>
    </citation>
    <scope>NUCLEOTIDE SEQUENCE</scope>
</reference>
<dbReference type="CDD" id="cd05481">
    <property type="entry name" value="retropepsin_like_LTR_1"/>
    <property type="match status" value="1"/>
</dbReference>
<feature type="region of interest" description="Disordered" evidence="1">
    <location>
        <begin position="804"/>
        <end position="848"/>
    </location>
</feature>
<dbReference type="Proteomes" id="UP000838412">
    <property type="component" value="Chromosome 12"/>
</dbReference>
<dbReference type="GO" id="GO:0004190">
    <property type="term" value="F:aspartic-type endopeptidase activity"/>
    <property type="evidence" value="ECO:0007669"/>
    <property type="project" value="InterPro"/>
</dbReference>
<dbReference type="AlphaFoldDB" id="A0A8J9YV64"/>
<evidence type="ECO:0000259" key="2">
    <source>
        <dbReference type="PROSITE" id="PS50175"/>
    </source>
</evidence>
<dbReference type="EMBL" id="OV696697">
    <property type="protein sequence ID" value="CAH1242305.1"/>
    <property type="molecule type" value="Genomic_DNA"/>
</dbReference>
<feature type="domain" description="Peptidase A2" evidence="2">
    <location>
        <begin position="206"/>
        <end position="245"/>
    </location>
</feature>
<name>A0A8J9YV64_BRALA</name>
<dbReference type="OrthoDB" id="427960at2759"/>
<proteinExistence type="predicted"/>
<feature type="region of interest" description="Disordered" evidence="1">
    <location>
        <begin position="600"/>
        <end position="659"/>
    </location>
</feature>
<feature type="compositionally biased region" description="Basic and acidic residues" evidence="1">
    <location>
        <begin position="813"/>
        <end position="841"/>
    </location>
</feature>
<evidence type="ECO:0000313" key="3">
    <source>
        <dbReference type="EMBL" id="CAH1242305.1"/>
    </source>
</evidence>
<sequence>MVGKQLDFEMGDRLTCKRGTTTVGKVDGENMWIFNNEVHMLAREDERGVIVIEELSQKDQKYTLLPTQGTIWTATITTPLPLGPMRHAVVVVGPSGLGKTMSLKTALSMIGIGDTGYLRQFKREAMMSLASQTTLGCFLDDPLSLESCKESVIDFYGMGTFFTLSRGFEAARCGYLMTANNPLQHHTERKHLPYVDLYITETKKSLRCKLDTGAHVNVLPEKDWRRLRGRNTALKPTETRLYGYGNTWLDVLGECSLPCRHRDGHKIKIDPSVPPKLHPPWRRPVSWIDPLKAELDNEPSTDQESGRTDGLGELPCSGRNDDGPTSPTCTEYDDGPTSLQVEGGTPSLAKIGIVLIGKDWDRFNVDWVPTLNLGHNKKADVGQAPDEQNEQLGAGRKFPARSYEGSEKTQEQGRPIASSPHWSRLCRQPDPDHVQDLTARFKATPGMAFTIMAVHLPGITPEAFQPDMVNKYTYEVLGGNHTRLALQHLRQEQPDNNCFNTRMAKVYCDLIDSLAKRIGMQHNDGNFHLSAGFKEQLYSFLAAAYAAAGYTDEASLTTVEPPRNEIKNHHLSFLKMKDSDEVQLEKLEKVMRGELDYRSGCKKRQNKVTDPEETGTKDTGTKNTGDRENTDGDTSTKATSARPEESMEKGKKKEDDSCGAQAELLAESARNIKLEVGDTRVRSDIVTRQLGGIAKREMQHIPPPDRHDVERLFEALRSSYDDKTSHSGYLRQFYAREQRRGESNRDFGLALQQLWSSAQQAAAGPNFSEPIGDTPGGSPRWAGGTFALPVIFCIRQAGTPQLIKLTRASRQAGKREGRRREGRSREGRKEGRRDGRLEGQKVENCPGTIITQQAQPRLEIQLQATWYQLPWLLAEPNICKH</sequence>
<feature type="compositionally biased region" description="Basic and acidic residues" evidence="1">
    <location>
        <begin position="642"/>
        <end position="656"/>
    </location>
</feature>
<feature type="region of interest" description="Disordered" evidence="1">
    <location>
        <begin position="375"/>
        <end position="429"/>
    </location>
</feature>
<protein>
    <submittedName>
        <fullName evidence="3">Hypp6559 protein</fullName>
    </submittedName>
</protein>
<keyword evidence="4" id="KW-1185">Reference proteome</keyword>
<accession>A0A8J9YV64</accession>
<dbReference type="GO" id="GO:0006508">
    <property type="term" value="P:proteolysis"/>
    <property type="evidence" value="ECO:0007669"/>
    <property type="project" value="InterPro"/>
</dbReference>
<evidence type="ECO:0000313" key="4">
    <source>
        <dbReference type="Proteomes" id="UP000838412"/>
    </source>
</evidence>
<feature type="compositionally biased region" description="Basic and acidic residues" evidence="1">
    <location>
        <begin position="607"/>
        <end position="630"/>
    </location>
</feature>
<dbReference type="InterPro" id="IPR001995">
    <property type="entry name" value="Peptidase_A2_cat"/>
</dbReference>
<gene>
    <name evidence="3" type="primary">Hypp6559</name>
    <name evidence="3" type="ORF">BLAG_LOCUS5609</name>
</gene>
<evidence type="ECO:0000256" key="1">
    <source>
        <dbReference type="SAM" id="MobiDB-lite"/>
    </source>
</evidence>
<feature type="region of interest" description="Disordered" evidence="1">
    <location>
        <begin position="761"/>
        <end position="780"/>
    </location>
</feature>
<feature type="region of interest" description="Disordered" evidence="1">
    <location>
        <begin position="295"/>
        <end position="343"/>
    </location>
</feature>
<organism evidence="3 4">
    <name type="scientific">Branchiostoma lanceolatum</name>
    <name type="common">Common lancelet</name>
    <name type="synonym">Amphioxus lanceolatum</name>
    <dbReference type="NCBI Taxonomy" id="7740"/>
    <lineage>
        <taxon>Eukaryota</taxon>
        <taxon>Metazoa</taxon>
        <taxon>Chordata</taxon>
        <taxon>Cephalochordata</taxon>
        <taxon>Leptocardii</taxon>
        <taxon>Amphioxiformes</taxon>
        <taxon>Branchiostomatidae</taxon>
        <taxon>Branchiostoma</taxon>
    </lineage>
</organism>
<dbReference type="PROSITE" id="PS50175">
    <property type="entry name" value="ASP_PROT_RETROV"/>
    <property type="match status" value="1"/>
</dbReference>